<feature type="transmembrane region" description="Helical" evidence="11">
    <location>
        <begin position="418"/>
        <end position="437"/>
    </location>
</feature>
<evidence type="ECO:0000256" key="10">
    <source>
        <dbReference type="ARBA" id="ARBA00023136"/>
    </source>
</evidence>
<dbReference type="KEGG" id="gsn:YC6258_02642"/>
<dbReference type="GO" id="GO:0004222">
    <property type="term" value="F:metalloendopeptidase activity"/>
    <property type="evidence" value="ECO:0007669"/>
    <property type="project" value="InterPro"/>
</dbReference>
<proteinExistence type="inferred from homology"/>
<dbReference type="OrthoDB" id="9782003at2"/>
<dbReference type="HOGENOM" id="CLU_025778_0_2_6"/>
<feature type="transmembrane region" description="Helical" evidence="11">
    <location>
        <begin position="371"/>
        <end position="393"/>
    </location>
</feature>
<evidence type="ECO:0000313" key="13">
    <source>
        <dbReference type="EMBL" id="AJQ94680.1"/>
    </source>
</evidence>
<dbReference type="PANTHER" id="PTHR42837">
    <property type="entry name" value="REGULATOR OF SIGMA-E PROTEASE RSEP"/>
    <property type="match status" value="1"/>
</dbReference>
<evidence type="ECO:0000313" key="14">
    <source>
        <dbReference type="Proteomes" id="UP000032266"/>
    </source>
</evidence>
<dbReference type="NCBIfam" id="TIGR00054">
    <property type="entry name" value="RIP metalloprotease RseP"/>
    <property type="match status" value="1"/>
</dbReference>
<dbReference type="Proteomes" id="UP000032266">
    <property type="component" value="Chromosome"/>
</dbReference>
<evidence type="ECO:0000256" key="7">
    <source>
        <dbReference type="ARBA" id="ARBA00022833"/>
    </source>
</evidence>
<dbReference type="SMART" id="SM00228">
    <property type="entry name" value="PDZ"/>
    <property type="match status" value="2"/>
</dbReference>
<gene>
    <name evidence="13" type="ORF">YC6258_02642</name>
</gene>
<keyword evidence="14" id="KW-1185">Reference proteome</keyword>
<evidence type="ECO:0000256" key="5">
    <source>
        <dbReference type="ARBA" id="ARBA00022692"/>
    </source>
</evidence>
<keyword evidence="5 11" id="KW-0812">Transmembrane</keyword>
<dbReference type="PANTHER" id="PTHR42837:SF2">
    <property type="entry name" value="MEMBRANE METALLOPROTEASE ARASP2, CHLOROPLASTIC-RELATED"/>
    <property type="match status" value="1"/>
</dbReference>
<dbReference type="EC" id="3.4.24.-" evidence="11"/>
<comment type="cofactor">
    <cofactor evidence="1 11">
        <name>Zn(2+)</name>
        <dbReference type="ChEBI" id="CHEBI:29105"/>
    </cofactor>
</comment>
<evidence type="ECO:0000256" key="8">
    <source>
        <dbReference type="ARBA" id="ARBA00022989"/>
    </source>
</evidence>
<dbReference type="EMBL" id="CP007142">
    <property type="protein sequence ID" value="AJQ94680.1"/>
    <property type="molecule type" value="Genomic_DNA"/>
</dbReference>
<dbReference type="Pfam" id="PF02163">
    <property type="entry name" value="Peptidase_M50"/>
    <property type="match status" value="1"/>
</dbReference>
<accession>A0A0C5V5G7</accession>
<evidence type="ECO:0000256" key="4">
    <source>
        <dbReference type="ARBA" id="ARBA00022670"/>
    </source>
</evidence>
<keyword evidence="11" id="KW-0479">Metal-binding</keyword>
<reference evidence="13 14" key="1">
    <citation type="submission" date="2014-01" db="EMBL/GenBank/DDBJ databases">
        <title>Full genme sequencing of cellulolytic bacterium Gynuella sunshinyii YC6258T gen. nov., sp. nov.</title>
        <authorList>
            <person name="Khan H."/>
            <person name="Chung E.J."/>
            <person name="Chung Y.R."/>
        </authorList>
    </citation>
    <scope>NUCLEOTIDE SEQUENCE [LARGE SCALE GENOMIC DNA]</scope>
    <source>
        <strain evidence="13 14">YC6258</strain>
    </source>
</reference>
<evidence type="ECO:0000259" key="12">
    <source>
        <dbReference type="PROSITE" id="PS50106"/>
    </source>
</evidence>
<dbReference type="InterPro" id="IPR008915">
    <property type="entry name" value="Peptidase_M50"/>
</dbReference>
<sequence>MMMIIGLILTIGILVTVHEYGHFWVARRCGVRVLRFSVGFGKPLFKWYDRYGTEYVIAAIPLGGYVKMLDAREGEVDTADLGQEFTHKSLWQRIAIVSAGPIANFIFAIVAYWLLFMIGTSAIKSTVGEVVVDSPAAKAGMTEGITIRAVDGQDVENWQDISYRLVERIGETGTIEFTAADKRRYLVRIDHWLEDAKDPNPVESIGISPFPTRLDPVIDQVVTDSQAEKGGLKSGDRLLSVNGRKVDNWSDWVHLVQQSPGVSMQTEVQRGDVIVQLTLVPDAVSNADGKTSGFLGATVVVPSIPDDMIISHQDNPATALIKGFEKTWQTISLSLRMFGKMLTGEVSVKNISGPVSIAKMAGESVISGPEVFIGFLAFVSISLGVFNLLPIPVLDGGHLLFYLIEGIFRRPLPEKVQILGVQIGASLLLAVMVFAVINDFSRL</sequence>
<dbReference type="AlphaFoldDB" id="A0A0C5V5G7"/>
<comment type="similarity">
    <text evidence="3 11">Belongs to the peptidase M50B family.</text>
</comment>
<evidence type="ECO:0000256" key="11">
    <source>
        <dbReference type="RuleBase" id="RU362031"/>
    </source>
</evidence>
<dbReference type="GO" id="GO:0016020">
    <property type="term" value="C:membrane"/>
    <property type="evidence" value="ECO:0007669"/>
    <property type="project" value="UniProtKB-SubCell"/>
</dbReference>
<evidence type="ECO:0000256" key="3">
    <source>
        <dbReference type="ARBA" id="ARBA00007931"/>
    </source>
</evidence>
<evidence type="ECO:0000256" key="2">
    <source>
        <dbReference type="ARBA" id="ARBA00004141"/>
    </source>
</evidence>
<dbReference type="STRING" id="1445510.YC6258_02642"/>
<keyword evidence="6 11" id="KW-0378">Hydrolase</keyword>
<dbReference type="InterPro" id="IPR036034">
    <property type="entry name" value="PDZ_sf"/>
</dbReference>
<dbReference type="PROSITE" id="PS50106">
    <property type="entry name" value="PDZ"/>
    <property type="match status" value="1"/>
</dbReference>
<keyword evidence="4 13" id="KW-0645">Protease</keyword>
<dbReference type="SUPFAM" id="SSF50156">
    <property type="entry name" value="PDZ domain-like"/>
    <property type="match status" value="2"/>
</dbReference>
<keyword evidence="10 11" id="KW-0472">Membrane</keyword>
<organism evidence="13 14">
    <name type="scientific">Gynuella sunshinyii YC6258</name>
    <dbReference type="NCBI Taxonomy" id="1445510"/>
    <lineage>
        <taxon>Bacteria</taxon>
        <taxon>Pseudomonadati</taxon>
        <taxon>Pseudomonadota</taxon>
        <taxon>Gammaproteobacteria</taxon>
        <taxon>Oceanospirillales</taxon>
        <taxon>Saccharospirillaceae</taxon>
        <taxon>Gynuella</taxon>
    </lineage>
</organism>
<dbReference type="InterPro" id="IPR004387">
    <property type="entry name" value="Pept_M50_Zn"/>
</dbReference>
<evidence type="ECO:0000256" key="6">
    <source>
        <dbReference type="ARBA" id="ARBA00022801"/>
    </source>
</evidence>
<keyword evidence="7 11" id="KW-0862">Zinc</keyword>
<feature type="transmembrane region" description="Helical" evidence="11">
    <location>
        <begin position="94"/>
        <end position="115"/>
    </location>
</feature>
<dbReference type="InterPro" id="IPR041489">
    <property type="entry name" value="PDZ_6"/>
</dbReference>
<dbReference type="CDD" id="cd06163">
    <property type="entry name" value="S2P-M50_PDZ_RseP-like"/>
    <property type="match status" value="2"/>
</dbReference>
<dbReference type="RefSeq" id="WP_044617169.1">
    <property type="nucleotide sequence ID" value="NZ_CP007142.1"/>
</dbReference>
<name>A0A0C5V5G7_9GAMM</name>
<dbReference type="PATRIC" id="fig|1445510.3.peg.2594"/>
<feature type="domain" description="PDZ" evidence="12">
    <location>
        <begin position="217"/>
        <end position="248"/>
    </location>
</feature>
<evidence type="ECO:0000256" key="9">
    <source>
        <dbReference type="ARBA" id="ARBA00023049"/>
    </source>
</evidence>
<protein>
    <recommendedName>
        <fullName evidence="11">Zinc metalloprotease</fullName>
        <ecNumber evidence="11">3.4.24.-</ecNumber>
    </recommendedName>
</protein>
<keyword evidence="8 11" id="KW-1133">Transmembrane helix</keyword>
<dbReference type="NCBIfam" id="NF008046">
    <property type="entry name" value="PRK10779.1"/>
    <property type="match status" value="1"/>
</dbReference>
<dbReference type="InterPro" id="IPR001478">
    <property type="entry name" value="PDZ"/>
</dbReference>
<dbReference type="Pfam" id="PF17820">
    <property type="entry name" value="PDZ_6"/>
    <property type="match status" value="1"/>
</dbReference>
<dbReference type="GO" id="GO:0006508">
    <property type="term" value="P:proteolysis"/>
    <property type="evidence" value="ECO:0007669"/>
    <property type="project" value="UniProtKB-KW"/>
</dbReference>
<comment type="subcellular location">
    <subcellularLocation>
        <location evidence="2">Membrane</location>
        <topology evidence="2">Multi-pass membrane protein</topology>
    </subcellularLocation>
</comment>
<keyword evidence="9 11" id="KW-0482">Metalloprotease</keyword>
<dbReference type="GO" id="GO:0046872">
    <property type="term" value="F:metal ion binding"/>
    <property type="evidence" value="ECO:0007669"/>
    <property type="project" value="UniProtKB-KW"/>
</dbReference>
<dbReference type="Gene3D" id="2.30.42.10">
    <property type="match status" value="2"/>
</dbReference>
<evidence type="ECO:0000256" key="1">
    <source>
        <dbReference type="ARBA" id="ARBA00001947"/>
    </source>
</evidence>